<protein>
    <submittedName>
        <fullName evidence="1">Uncharacterized protein</fullName>
    </submittedName>
</protein>
<reference evidence="1 2" key="1">
    <citation type="journal article" date="2012" name="Proc. Natl. Acad. Sci. U.S.A.">
        <title>Antigenic diversity is generated by distinct evolutionary mechanisms in African trypanosome species.</title>
        <authorList>
            <person name="Jackson A.P."/>
            <person name="Berry A."/>
            <person name="Aslett M."/>
            <person name="Allison H.C."/>
            <person name="Burton P."/>
            <person name="Vavrova-Anderson J."/>
            <person name="Brown R."/>
            <person name="Browne H."/>
            <person name="Corton N."/>
            <person name="Hauser H."/>
            <person name="Gamble J."/>
            <person name="Gilderthorp R."/>
            <person name="Marcello L."/>
            <person name="McQuillan J."/>
            <person name="Otto T.D."/>
            <person name="Quail M.A."/>
            <person name="Sanders M.J."/>
            <person name="van Tonder A."/>
            <person name="Ginger M.L."/>
            <person name="Field M.C."/>
            <person name="Barry J.D."/>
            <person name="Hertz-Fowler C."/>
            <person name="Berriman M."/>
        </authorList>
    </citation>
    <scope>NUCLEOTIDE SEQUENCE</scope>
    <source>
        <strain evidence="1 2">Y486</strain>
    </source>
</reference>
<dbReference type="EMBL" id="CAEX01007388">
    <property type="protein sequence ID" value="CCD21285.1"/>
    <property type="molecule type" value="Genomic_DNA"/>
</dbReference>
<sequence>MARRENVKTNKKLARLSTATDAMECTEEICSLPPIELCIDQGGHRGSGSEQSLLPRSKRTHGSLNEVGKVEALDYLPITEEPNASERHLTRAANEVQEINRKTMEVLGRGRASLAKESDSVATGEGGMPCTKGDTDPCKLICPARPFYCSSEDRAAAAAATDSCLLGSATDEDAAILQKFLHVTEVDLSLTTFKSYGATLSMSQTLRFLNLKGCAATEDDLVRLGAVPSQSVPRQQRITIGADGRSSDTGRLYVKRADVERLLAQRLFPACLDSVLTSAPLY</sequence>
<evidence type="ECO:0000313" key="2">
    <source>
        <dbReference type="Proteomes" id="UP000009027"/>
    </source>
</evidence>
<dbReference type="AlphaFoldDB" id="F9WUN6"/>
<name>F9WUN6_TRYVY</name>
<dbReference type="VEuPathDB" id="TriTrypDB:TvY486_0041930"/>
<organism evidence="1 2">
    <name type="scientific">Trypanosoma vivax (strain Y486)</name>
    <dbReference type="NCBI Taxonomy" id="1055687"/>
    <lineage>
        <taxon>Eukaryota</taxon>
        <taxon>Discoba</taxon>
        <taxon>Euglenozoa</taxon>
        <taxon>Kinetoplastea</taxon>
        <taxon>Metakinetoplastina</taxon>
        <taxon>Trypanosomatida</taxon>
        <taxon>Trypanosomatidae</taxon>
        <taxon>Trypanosoma</taxon>
        <taxon>Duttonella</taxon>
    </lineage>
</organism>
<keyword evidence="2" id="KW-1185">Reference proteome</keyword>
<evidence type="ECO:0000313" key="1">
    <source>
        <dbReference type="EMBL" id="CCD21285.1"/>
    </source>
</evidence>
<gene>
    <name evidence="1" type="ORF">TvY486_0041930</name>
</gene>
<dbReference type="Proteomes" id="UP000009027">
    <property type="component" value="Unassembled WGS sequence"/>
</dbReference>
<feature type="non-terminal residue" evidence="1">
    <location>
        <position position="282"/>
    </location>
</feature>
<proteinExistence type="predicted"/>
<accession>F9WUN6</accession>